<dbReference type="GO" id="GO:0019343">
    <property type="term" value="P:cysteine biosynthetic process via cystathionine"/>
    <property type="evidence" value="ECO:0007669"/>
    <property type="project" value="TreeGrafter"/>
</dbReference>
<reference evidence="5" key="1">
    <citation type="submission" date="2012-03" db="EMBL/GenBank/DDBJ databases">
        <title>Complete genome of Caldisphaera lagunensis DSM 15908.</title>
        <authorList>
            <person name="Lucas S."/>
            <person name="Copeland A."/>
            <person name="Lapidus A."/>
            <person name="Glavina del Rio T."/>
            <person name="Dalin E."/>
            <person name="Tice H."/>
            <person name="Bruce D."/>
            <person name="Goodwin L."/>
            <person name="Pitluck S."/>
            <person name="Peters L."/>
            <person name="Mikhailova N."/>
            <person name="Teshima H."/>
            <person name="Kyrpides N."/>
            <person name="Mavromatis K."/>
            <person name="Ivanova N."/>
            <person name="Brettin T."/>
            <person name="Detter J.C."/>
            <person name="Han C."/>
            <person name="Larimer F."/>
            <person name="Land M."/>
            <person name="Hauser L."/>
            <person name="Markowitz V."/>
            <person name="Cheng J.-F."/>
            <person name="Hugenholtz P."/>
            <person name="Woyke T."/>
            <person name="Wu D."/>
            <person name="Spring S."/>
            <person name="Schroeder M."/>
            <person name="Brambilla E."/>
            <person name="Klenk H.-P."/>
            <person name="Eisen J.A."/>
        </authorList>
    </citation>
    <scope>NUCLEOTIDE SEQUENCE [LARGE SCALE GENOMIC DNA]</scope>
    <source>
        <strain evidence="5">DSM 15908 / JCM 11604 / IC-154</strain>
    </source>
</reference>
<evidence type="ECO:0000313" key="5">
    <source>
        <dbReference type="Proteomes" id="UP000010469"/>
    </source>
</evidence>
<keyword evidence="4" id="KW-0456">Lyase</keyword>
<proteinExistence type="inferred from homology"/>
<evidence type="ECO:0000313" key="4">
    <source>
        <dbReference type="EMBL" id="AFZ70184.1"/>
    </source>
</evidence>
<comment type="similarity">
    <text evidence="2">Belongs to the trans-sulfuration enzymes family.</text>
</comment>
<dbReference type="eggNOG" id="arCOG00060">
    <property type="taxonomic scope" value="Archaea"/>
</dbReference>
<organism evidence="4 5">
    <name type="scientific">Caldisphaera lagunensis (strain DSM 15908 / JCM 11604 / ANMR 0165 / IC-154)</name>
    <dbReference type="NCBI Taxonomy" id="1056495"/>
    <lineage>
        <taxon>Archaea</taxon>
        <taxon>Thermoproteota</taxon>
        <taxon>Thermoprotei</taxon>
        <taxon>Acidilobales</taxon>
        <taxon>Caldisphaeraceae</taxon>
        <taxon>Caldisphaera</taxon>
    </lineage>
</organism>
<dbReference type="STRING" id="1056495.Calag_0415"/>
<evidence type="ECO:0000256" key="3">
    <source>
        <dbReference type="ARBA" id="ARBA00022898"/>
    </source>
</evidence>
<dbReference type="HOGENOM" id="CLU_018986_2_0_2"/>
<dbReference type="GO" id="GO:0030170">
    <property type="term" value="F:pyridoxal phosphate binding"/>
    <property type="evidence" value="ECO:0007669"/>
    <property type="project" value="InterPro"/>
</dbReference>
<dbReference type="Gene3D" id="3.40.640.10">
    <property type="entry name" value="Type I PLP-dependent aspartate aminotransferase-like (Major domain)"/>
    <property type="match status" value="1"/>
</dbReference>
<dbReference type="Gene3D" id="3.90.1150.10">
    <property type="entry name" value="Aspartate Aminotransferase, domain 1"/>
    <property type="match status" value="1"/>
</dbReference>
<dbReference type="NCBIfam" id="NF006347">
    <property type="entry name" value="PRK08574.1"/>
    <property type="match status" value="1"/>
</dbReference>
<dbReference type="InterPro" id="IPR000277">
    <property type="entry name" value="Cys/Met-Metab_PyrdxlP-dep_enz"/>
</dbReference>
<dbReference type="Proteomes" id="UP000010469">
    <property type="component" value="Chromosome"/>
</dbReference>
<dbReference type="EMBL" id="CP003378">
    <property type="protein sequence ID" value="AFZ70184.1"/>
    <property type="molecule type" value="Genomic_DNA"/>
</dbReference>
<accession>L0A9T9</accession>
<dbReference type="OrthoDB" id="43458at2157"/>
<sequence length="386" mass="43451">MGDSTKSINSEYSDEFGSIIPPIYISSIYRYIDEDTSKKSDRNITIKYYREENPSLRILEKVLSSLEGSEDSLVFSSGMAAISTIAMNFLKKKSKVLLLKEMYGSTIQLFENLSNKFDITIKKVYPNHENIIEELEKNTYDLAIIESITNPTLKVIDISKIGDIIKKLDTNVVVDNTFATPILLKPSKYGFKLILNSTTKYLSGHNDTMGGSISGKSDLINELWEWRRLLGNIQQPFEAYLTLRGIKTLPIRIKQQSENALAISEFLADNSKISRVLYPGLKDSEYNKIALKIFEKPYFGGVLSFEIKGDLNQAKDFLRNLKIIKPSPSLGGTESIATLPSITASRYIDESDKKELGISEKLIRLSVGLEDTDDLINDIQQALNKI</sequence>
<name>L0A9T9_CALLD</name>
<dbReference type="Pfam" id="PF01053">
    <property type="entry name" value="Cys_Met_Meta_PP"/>
    <property type="match status" value="1"/>
</dbReference>
<dbReference type="FunCoup" id="L0A9T9">
    <property type="interactions" value="150"/>
</dbReference>
<dbReference type="PIRSF" id="PIRSF001434">
    <property type="entry name" value="CGS"/>
    <property type="match status" value="1"/>
</dbReference>
<evidence type="ECO:0000256" key="2">
    <source>
        <dbReference type="ARBA" id="ARBA00009077"/>
    </source>
</evidence>
<dbReference type="AlphaFoldDB" id="L0A9T9"/>
<dbReference type="PANTHER" id="PTHR11808">
    <property type="entry name" value="TRANS-SULFURATION ENZYME FAMILY MEMBER"/>
    <property type="match status" value="1"/>
</dbReference>
<dbReference type="PANTHER" id="PTHR11808:SF15">
    <property type="entry name" value="CYSTATHIONINE GAMMA-LYASE"/>
    <property type="match status" value="1"/>
</dbReference>
<evidence type="ECO:0000256" key="1">
    <source>
        <dbReference type="ARBA" id="ARBA00001933"/>
    </source>
</evidence>
<dbReference type="RefSeq" id="WP_015232082.1">
    <property type="nucleotide sequence ID" value="NC_019791.1"/>
</dbReference>
<dbReference type="FunFam" id="3.40.640.10:FF:000046">
    <property type="entry name" value="Cystathionine gamma-lyase"/>
    <property type="match status" value="1"/>
</dbReference>
<dbReference type="KEGG" id="clg:Calag_0415"/>
<dbReference type="SUPFAM" id="SSF53383">
    <property type="entry name" value="PLP-dependent transferases"/>
    <property type="match status" value="1"/>
</dbReference>
<dbReference type="CDD" id="cd00614">
    <property type="entry name" value="CGS_like"/>
    <property type="match status" value="1"/>
</dbReference>
<gene>
    <name evidence="4" type="ordered locus">Calag_0415</name>
</gene>
<dbReference type="GO" id="GO:0005737">
    <property type="term" value="C:cytoplasm"/>
    <property type="evidence" value="ECO:0007669"/>
    <property type="project" value="TreeGrafter"/>
</dbReference>
<dbReference type="InterPro" id="IPR015422">
    <property type="entry name" value="PyrdxlP-dep_Trfase_small"/>
</dbReference>
<dbReference type="GO" id="GO:0019346">
    <property type="term" value="P:transsulfuration"/>
    <property type="evidence" value="ECO:0007669"/>
    <property type="project" value="InterPro"/>
</dbReference>
<dbReference type="GeneID" id="14211675"/>
<protein>
    <submittedName>
        <fullName evidence="4">Cystathionine beta-lyase/cystathionine gamma-synthase</fullName>
    </submittedName>
</protein>
<keyword evidence="3" id="KW-0663">Pyridoxal phosphate</keyword>
<keyword evidence="5" id="KW-1185">Reference proteome</keyword>
<comment type="cofactor">
    <cofactor evidence="1">
        <name>pyridoxal 5'-phosphate</name>
        <dbReference type="ChEBI" id="CHEBI:597326"/>
    </cofactor>
</comment>
<dbReference type="GO" id="GO:0004123">
    <property type="term" value="F:cystathionine gamma-lyase activity"/>
    <property type="evidence" value="ECO:0007669"/>
    <property type="project" value="TreeGrafter"/>
</dbReference>
<dbReference type="InterPro" id="IPR015424">
    <property type="entry name" value="PyrdxlP-dep_Trfase"/>
</dbReference>
<dbReference type="InterPro" id="IPR015421">
    <property type="entry name" value="PyrdxlP-dep_Trfase_major"/>
</dbReference>
<dbReference type="InParanoid" id="L0A9T9"/>